<gene>
    <name evidence="4" type="ORF">GCM10012287_47050</name>
</gene>
<feature type="domain" description="DUF4190" evidence="3">
    <location>
        <begin position="100"/>
        <end position="158"/>
    </location>
</feature>
<evidence type="ECO:0000313" key="4">
    <source>
        <dbReference type="EMBL" id="GGO55540.1"/>
    </source>
</evidence>
<dbReference type="Pfam" id="PF13828">
    <property type="entry name" value="DUF4190"/>
    <property type="match status" value="1"/>
</dbReference>
<keyword evidence="5" id="KW-1185">Reference proteome</keyword>
<keyword evidence="1" id="KW-1133">Transmembrane helix</keyword>
<dbReference type="PANTHER" id="PTHR40763:SF4">
    <property type="entry name" value="DUF1707 DOMAIN-CONTAINING PROTEIN"/>
    <property type="match status" value="1"/>
</dbReference>
<protein>
    <recommendedName>
        <fullName evidence="6">DUF4190 domain-containing protein</fullName>
    </recommendedName>
</protein>
<dbReference type="InterPro" id="IPR025241">
    <property type="entry name" value="DUF4190"/>
</dbReference>
<sequence length="166" mass="17879">MVRMLAGNADRDRAADVLKAAYAEGRLTKDEYDYRIGRAMAARTIEELQQLTADVPNGPSALPPTYQRPQPHPQGQLMPLQQPPPIVPYAPPHRPQNGTATAALVCGIISPLVWGLSAIPAVILGHKARNEIRRTGEQGEGAATVGLVLGWLWIALGAMMMLFIVG</sequence>
<dbReference type="PANTHER" id="PTHR40763">
    <property type="entry name" value="MEMBRANE PROTEIN-RELATED"/>
    <property type="match status" value="1"/>
</dbReference>
<feature type="domain" description="DUF1707" evidence="2">
    <location>
        <begin position="4"/>
        <end position="56"/>
    </location>
</feature>
<evidence type="ECO:0000259" key="2">
    <source>
        <dbReference type="Pfam" id="PF08044"/>
    </source>
</evidence>
<feature type="transmembrane region" description="Helical" evidence="1">
    <location>
        <begin position="102"/>
        <end position="124"/>
    </location>
</feature>
<evidence type="ECO:0000256" key="1">
    <source>
        <dbReference type="SAM" id="Phobius"/>
    </source>
</evidence>
<evidence type="ECO:0008006" key="6">
    <source>
        <dbReference type="Google" id="ProtNLM"/>
    </source>
</evidence>
<organism evidence="4 5">
    <name type="scientific">Streptomyces daqingensis</name>
    <dbReference type="NCBI Taxonomy" id="1472640"/>
    <lineage>
        <taxon>Bacteria</taxon>
        <taxon>Bacillati</taxon>
        <taxon>Actinomycetota</taxon>
        <taxon>Actinomycetes</taxon>
        <taxon>Kitasatosporales</taxon>
        <taxon>Streptomycetaceae</taxon>
        <taxon>Streptomyces</taxon>
    </lineage>
</organism>
<dbReference type="InterPro" id="IPR012551">
    <property type="entry name" value="DUF1707_SHOCT-like"/>
</dbReference>
<evidence type="ECO:0000259" key="3">
    <source>
        <dbReference type="Pfam" id="PF13828"/>
    </source>
</evidence>
<dbReference type="Pfam" id="PF08044">
    <property type="entry name" value="DUF1707"/>
    <property type="match status" value="1"/>
</dbReference>
<feature type="transmembrane region" description="Helical" evidence="1">
    <location>
        <begin position="145"/>
        <end position="165"/>
    </location>
</feature>
<keyword evidence="1" id="KW-0812">Transmembrane</keyword>
<accession>A0ABQ2MNH4</accession>
<proteinExistence type="predicted"/>
<reference evidence="5" key="1">
    <citation type="journal article" date="2019" name="Int. J. Syst. Evol. Microbiol.">
        <title>The Global Catalogue of Microorganisms (GCM) 10K type strain sequencing project: providing services to taxonomists for standard genome sequencing and annotation.</title>
        <authorList>
            <consortium name="The Broad Institute Genomics Platform"/>
            <consortium name="The Broad Institute Genome Sequencing Center for Infectious Disease"/>
            <person name="Wu L."/>
            <person name="Ma J."/>
        </authorList>
    </citation>
    <scope>NUCLEOTIDE SEQUENCE [LARGE SCALE GENOMIC DNA]</scope>
    <source>
        <strain evidence="5">CGMCC 4.7178</strain>
    </source>
</reference>
<dbReference type="Proteomes" id="UP000631535">
    <property type="component" value="Unassembled WGS sequence"/>
</dbReference>
<name>A0ABQ2MNH4_9ACTN</name>
<comment type="caution">
    <text evidence="4">The sequence shown here is derived from an EMBL/GenBank/DDBJ whole genome shotgun (WGS) entry which is preliminary data.</text>
</comment>
<evidence type="ECO:0000313" key="5">
    <source>
        <dbReference type="Proteomes" id="UP000631535"/>
    </source>
</evidence>
<dbReference type="EMBL" id="BMMP01000017">
    <property type="protein sequence ID" value="GGO55540.1"/>
    <property type="molecule type" value="Genomic_DNA"/>
</dbReference>
<keyword evidence="1" id="KW-0472">Membrane</keyword>